<gene>
    <name evidence="7" type="ORF">N869_01250</name>
</gene>
<proteinExistence type="predicted"/>
<dbReference type="Pfam" id="PF20148">
    <property type="entry name" value="DUF6531"/>
    <property type="match status" value="1"/>
</dbReference>
<feature type="non-terminal residue" evidence="7">
    <location>
        <position position="1645"/>
    </location>
</feature>
<evidence type="ECO:0008006" key="9">
    <source>
        <dbReference type="Google" id="ProtNLM"/>
    </source>
</evidence>
<dbReference type="EMBL" id="AXCZ01000088">
    <property type="protein sequence ID" value="KGM12864.1"/>
    <property type="molecule type" value="Genomic_DNA"/>
</dbReference>
<evidence type="ECO:0000256" key="4">
    <source>
        <dbReference type="SAM" id="MobiDB-lite"/>
    </source>
</evidence>
<dbReference type="Gene3D" id="2.180.10.10">
    <property type="entry name" value="RHS repeat-associated core"/>
    <property type="match status" value="1"/>
</dbReference>
<evidence type="ECO:0000259" key="6">
    <source>
        <dbReference type="Pfam" id="PF24517"/>
    </source>
</evidence>
<comment type="subcellular location">
    <subcellularLocation>
        <location evidence="1">Secreted</location>
    </subcellularLocation>
</comment>
<evidence type="ECO:0000256" key="2">
    <source>
        <dbReference type="ARBA" id="ARBA00022525"/>
    </source>
</evidence>
<dbReference type="InterPro" id="IPR055372">
    <property type="entry name" value="CBM96"/>
</dbReference>
<evidence type="ECO:0000256" key="3">
    <source>
        <dbReference type="ARBA" id="ARBA00022729"/>
    </source>
</evidence>
<name>A0A0A0C0C8_9CELL</name>
<dbReference type="NCBIfam" id="NF033679">
    <property type="entry name" value="DNRLRE_dom"/>
    <property type="match status" value="1"/>
</dbReference>
<protein>
    <recommendedName>
        <fullName evidence="9">Sugar-binding protein</fullName>
    </recommendedName>
</protein>
<evidence type="ECO:0000313" key="8">
    <source>
        <dbReference type="Proteomes" id="UP000054314"/>
    </source>
</evidence>
<keyword evidence="2" id="KW-0964">Secreted</keyword>
<evidence type="ECO:0000256" key="1">
    <source>
        <dbReference type="ARBA" id="ARBA00004613"/>
    </source>
</evidence>
<keyword evidence="8" id="KW-1185">Reference proteome</keyword>
<keyword evidence="3" id="KW-0732">Signal</keyword>
<dbReference type="GO" id="GO:0005576">
    <property type="term" value="C:extracellular region"/>
    <property type="evidence" value="ECO:0007669"/>
    <property type="project" value="UniProtKB-SubCell"/>
</dbReference>
<dbReference type="Pfam" id="PF24517">
    <property type="entry name" value="CBM96"/>
    <property type="match status" value="1"/>
</dbReference>
<dbReference type="InterPro" id="IPR045351">
    <property type="entry name" value="DUF6531"/>
</dbReference>
<dbReference type="OrthoDB" id="3751446at2"/>
<feature type="domain" description="Carbohydrate-binding module family 96" evidence="6">
    <location>
        <begin position="303"/>
        <end position="469"/>
    </location>
</feature>
<feature type="domain" description="DUF6531" evidence="5">
    <location>
        <begin position="833"/>
        <end position="914"/>
    </location>
</feature>
<organism evidence="7 8">
    <name type="scientific">Cellulomonas bogoriensis 69B4 = DSM 16987</name>
    <dbReference type="NCBI Taxonomy" id="1386082"/>
    <lineage>
        <taxon>Bacteria</taxon>
        <taxon>Bacillati</taxon>
        <taxon>Actinomycetota</taxon>
        <taxon>Actinomycetes</taxon>
        <taxon>Micrococcales</taxon>
        <taxon>Cellulomonadaceae</taxon>
        <taxon>Cellulomonas</taxon>
    </lineage>
</organism>
<dbReference type="InterPro" id="IPR031325">
    <property type="entry name" value="RHS_repeat"/>
</dbReference>
<reference evidence="7 8" key="1">
    <citation type="submission" date="2013-08" db="EMBL/GenBank/DDBJ databases">
        <title>Genome sequencing of Cellulomonas bogoriensis 69B4.</title>
        <authorList>
            <person name="Chen F."/>
            <person name="Li Y."/>
            <person name="Wang G."/>
        </authorList>
    </citation>
    <scope>NUCLEOTIDE SEQUENCE [LARGE SCALE GENOMIC DNA]</scope>
    <source>
        <strain evidence="7 8">69B4</strain>
    </source>
</reference>
<dbReference type="Pfam" id="PF05593">
    <property type="entry name" value="RHS_repeat"/>
    <property type="match status" value="1"/>
</dbReference>
<comment type="caution">
    <text evidence="7">The sequence shown here is derived from an EMBL/GenBank/DDBJ whole genome shotgun (WGS) entry which is preliminary data.</text>
</comment>
<accession>A0A0A0C0C8</accession>
<sequence length="1645" mass="170354">MTAPDAFSASANARITGQRVEDLSQRTEHESVYALPDGSWQAAISTGPVWVRQGGDGTAVEDWAPADATLKRAGEQFKPVAHVGDLTISGGGTAQDGAVVVAALTDPGTGVTNELTWPGDLPEPQVVGPRATYRDVQPGIDMVLEVTGTGVEQFFVVKERPSAEAGAGLALPVGLVSDGADAQADAAGAVDMVTPEGQTVAKVAAPQMWDADHDALLVAPLAADWDGRGVPELWANGLTVPGGDDADAEAGGQDGDPEGVGRSAPVPTEVEVVDGDAEMVLTPGEDFLLDPQTVFPVVVDPSVNLTMSFDTFVQSDHTWDNSTATDLRIGTHNGGSARARSFLTVGTSAIKGKHVTSAELRLYQYHSWSCTAREWQVWQTGTASTSTRWGSQPSWTKRWHTSTDTRGYSSSCSAGWSSVGITSLAREWAGASGTTHGVGLRAASETDNFGWKRFNSGNASSGKPTIVVNYNSYPGTPSSAEIASGHFQWYPSSSDPDRVLYVKSTKPTFSAVVSDPDGGNVRARFDILSGSTLVWDKLSGTSVASGSRSTFKPTSSTPALVEGRTYSARVWGYDGSLHSEKSRAMPTFIVDTTAPAVPTVTASAYTDGQWYDPAPASNTFTFNASSTDVVKFEYSQDGGAWKSLTANTSRRATLSWAPKSGAHSLRVRAVDKAGWASSIRTFTFGTGGPTLGGPATGLKSTDRFNVVATAPTAGAGTVTPTIYFRPSGGTDPDDFSGTLGSTSGWTQGPTLASVPTGQAVSVNHAWSAAAAAQELGQDRVPLLLDVQVCFAYTSPAVTRCTWTADPASQVTVVRVPHAFGAAFPVADAGLGQVALWTGEFNTSVTDVSVPGYVGDLSVSRSYSSLAGMDEGSVFGPGWRASFDGTDIGVAGWEVIDNTRVDGTIVLLDEEGDVLIFKQPGTSRTHLRTGTYTAADAETAEYGARLTVSGSAMSTVVTFTEDDGTVTRFTPVAFTAGKTTQFLPSAVVEPGSAGETTFTRDAQQRITRILAPVPPGVTCPASGTLNPGCRAVHVTYGSSTTATAAQPGDVAGQVKEIAYEAFDPKKAGMSRVVVAQYRYSAAKHLVEVKDPRTGLVASYAYEGTSTSGQPLLVQATPPGLAPFHLVYGAASVDAKALTRVERTAPAGGGGRVRLGTFVYGLDPSASGALPSFARASAWGQDDAPVYGAAVFGADRPGVAGSGPGDVTSADWPFASLQYTDGQGRVTNTAVFGAGEWQLTATRYDEAGRVVHELDTGAMAQIRSASEDLSAAEIDSYATITRYNADILADKAITTDAGTIAAGTVLTPAGTLVTDTWAPTTEVTRPDGSVELVRLHTHTRYDEGAPNNGVNPKTGLAFRLPTTVTVTEADPLTGSSDLEVAVPAGEKVVSTSSTGYAPIDSAGVLDATSGWVLGSATTTTVVNGSQQIVTRTRYDAEGKVVESRQPASTGGDAGTTVTAYYTTAAQSGATAVCGGKPQWAGLVCRTARAESTATVPVEVTGEYSMYLAPAVVTETLGSAVRTTTTSFDAAGRTVESATSVTGVAGSTPVPAARTEYDPSTGAVVATVAVGSGGQVMGRVRQGYDAWGRAVTYTDTDGRVTTTSYDAAGRVASVTDPTGTLTSTYDGEGERRGLVTSQTLTGVGTFRA</sequence>
<evidence type="ECO:0000259" key="5">
    <source>
        <dbReference type="Pfam" id="PF20148"/>
    </source>
</evidence>
<dbReference type="Proteomes" id="UP000054314">
    <property type="component" value="Unassembled WGS sequence"/>
</dbReference>
<feature type="region of interest" description="Disordered" evidence="4">
    <location>
        <begin position="238"/>
        <end position="264"/>
    </location>
</feature>
<dbReference type="InterPro" id="IPR006530">
    <property type="entry name" value="YD"/>
</dbReference>
<dbReference type="NCBIfam" id="TIGR01643">
    <property type="entry name" value="YD_repeat_2x"/>
    <property type="match status" value="2"/>
</dbReference>
<evidence type="ECO:0000313" key="7">
    <source>
        <dbReference type="EMBL" id="KGM12864.1"/>
    </source>
</evidence>